<proteinExistence type="predicted"/>
<reference evidence="1" key="1">
    <citation type="journal article" date="2014" name="Front. Microbiol.">
        <title>High frequency of phylogenetically diverse reductive dehalogenase-homologous genes in deep subseafloor sedimentary metagenomes.</title>
        <authorList>
            <person name="Kawai M."/>
            <person name="Futagami T."/>
            <person name="Toyoda A."/>
            <person name="Takaki Y."/>
            <person name="Nishi S."/>
            <person name="Hori S."/>
            <person name="Arai W."/>
            <person name="Tsubouchi T."/>
            <person name="Morono Y."/>
            <person name="Uchiyama I."/>
            <person name="Ito T."/>
            <person name="Fujiyama A."/>
            <person name="Inagaki F."/>
            <person name="Takami H."/>
        </authorList>
    </citation>
    <scope>NUCLEOTIDE SEQUENCE</scope>
    <source>
        <strain evidence="1">Expedition CK06-06</strain>
    </source>
</reference>
<evidence type="ECO:0000313" key="1">
    <source>
        <dbReference type="EMBL" id="GAH40292.1"/>
    </source>
</evidence>
<sequence>MAVTTKIELVGALSESYEDELGDRYRFKKGAIVSVPVNVAAVLLRKMIKRKPLFRAVVDS</sequence>
<gene>
    <name evidence="1" type="ORF">S03H2_24631</name>
</gene>
<name>X1F5R9_9ZZZZ</name>
<organism evidence="1">
    <name type="scientific">marine sediment metagenome</name>
    <dbReference type="NCBI Taxonomy" id="412755"/>
    <lineage>
        <taxon>unclassified sequences</taxon>
        <taxon>metagenomes</taxon>
        <taxon>ecological metagenomes</taxon>
    </lineage>
</organism>
<dbReference type="EMBL" id="BARU01013738">
    <property type="protein sequence ID" value="GAH40292.1"/>
    <property type="molecule type" value="Genomic_DNA"/>
</dbReference>
<comment type="caution">
    <text evidence="1">The sequence shown here is derived from an EMBL/GenBank/DDBJ whole genome shotgun (WGS) entry which is preliminary data.</text>
</comment>
<protein>
    <submittedName>
        <fullName evidence="1">Uncharacterized protein</fullName>
    </submittedName>
</protein>
<feature type="non-terminal residue" evidence="1">
    <location>
        <position position="60"/>
    </location>
</feature>
<accession>X1F5R9</accession>
<dbReference type="AlphaFoldDB" id="X1F5R9"/>